<dbReference type="STRING" id="1776384.GCA_900086585_00763"/>
<dbReference type="Gene3D" id="1.20.120.680">
    <property type="entry name" value="Formiminotetrahydrofolate cyclodeaminase monomer, up-and-down helical bundle"/>
    <property type="match status" value="1"/>
</dbReference>
<gene>
    <name evidence="2" type="ORF">DW099_11365</name>
</gene>
<dbReference type="Proteomes" id="UP000284841">
    <property type="component" value="Unassembled WGS sequence"/>
</dbReference>
<sequence>MKLVDMQVKEYLDVLKSDAPAPGGGSVSALAGAQGVGLFMMVADLTLGKEKYADYQEVCKNAKEKGMPLYEELVEGIDKDTEAFNLVAAAFKMPKATDEEKAARKQAIADGTLVSTEVPFRTMQLGYEGLMLAKTMIGKSNPNAASDLGVAILNLTGCIKGAWLNVKINLPGIKDEVKAKYYAEEGQKMFDEADGIAHELYNQVAESL</sequence>
<dbReference type="Pfam" id="PF04961">
    <property type="entry name" value="FTCD_C"/>
    <property type="match status" value="1"/>
</dbReference>
<evidence type="ECO:0000313" key="2">
    <source>
        <dbReference type="EMBL" id="RHJ87291.1"/>
    </source>
</evidence>
<dbReference type="OrthoDB" id="7959174at2"/>
<organism evidence="2 3">
    <name type="scientific">Emergencia timonensis</name>
    <dbReference type="NCBI Taxonomy" id="1776384"/>
    <lineage>
        <taxon>Bacteria</taxon>
        <taxon>Bacillati</taxon>
        <taxon>Bacillota</taxon>
        <taxon>Clostridia</taxon>
        <taxon>Peptostreptococcales</taxon>
        <taxon>Anaerovoracaceae</taxon>
        <taxon>Emergencia</taxon>
    </lineage>
</organism>
<name>A0A415E107_9FIRM</name>
<keyword evidence="3" id="KW-1185">Reference proteome</keyword>
<dbReference type="InterPro" id="IPR007044">
    <property type="entry name" value="Cyclodeamin/CycHdrlase"/>
</dbReference>
<accession>A0A415E107</accession>
<dbReference type="AlphaFoldDB" id="A0A415E107"/>
<protein>
    <submittedName>
        <fullName evidence="2">Sugar ABC transporter substrate-binding protein</fullName>
    </submittedName>
</protein>
<evidence type="ECO:0000313" key="3">
    <source>
        <dbReference type="Proteomes" id="UP000284841"/>
    </source>
</evidence>
<dbReference type="GO" id="GO:0003824">
    <property type="term" value="F:catalytic activity"/>
    <property type="evidence" value="ECO:0007669"/>
    <property type="project" value="InterPro"/>
</dbReference>
<dbReference type="InterPro" id="IPR036178">
    <property type="entry name" value="Formintransfe-cycloase-like_sf"/>
</dbReference>
<comment type="caution">
    <text evidence="2">The sequence shown here is derived from an EMBL/GenBank/DDBJ whole genome shotgun (WGS) entry which is preliminary data.</text>
</comment>
<evidence type="ECO:0000259" key="1">
    <source>
        <dbReference type="Pfam" id="PF04961"/>
    </source>
</evidence>
<proteinExistence type="predicted"/>
<feature type="domain" description="Cyclodeaminase/cyclohydrolase" evidence="1">
    <location>
        <begin position="8"/>
        <end position="185"/>
    </location>
</feature>
<dbReference type="EMBL" id="QRMS01000003">
    <property type="protein sequence ID" value="RHJ87291.1"/>
    <property type="molecule type" value="Genomic_DNA"/>
</dbReference>
<reference evidence="2 3" key="1">
    <citation type="submission" date="2018-08" db="EMBL/GenBank/DDBJ databases">
        <title>A genome reference for cultivated species of the human gut microbiota.</title>
        <authorList>
            <person name="Zou Y."/>
            <person name="Xue W."/>
            <person name="Luo G."/>
        </authorList>
    </citation>
    <scope>NUCLEOTIDE SEQUENCE [LARGE SCALE GENOMIC DNA]</scope>
    <source>
        <strain evidence="2 3">AM07-24</strain>
    </source>
</reference>
<dbReference type="RefSeq" id="WP_118335813.1">
    <property type="nucleotide sequence ID" value="NZ_AP025567.1"/>
</dbReference>
<dbReference type="SUPFAM" id="SSF101262">
    <property type="entry name" value="Methenyltetrahydrofolate cyclohydrolase-like"/>
    <property type="match status" value="1"/>
</dbReference>